<name>A0ACB9PHM1_BAUVA</name>
<accession>A0ACB9PHM1</accession>
<sequence length="142" mass="15794">MMPKDWDSLCALGHRAKNCPQVKDSMEDFKHCYNCGETGHSLVKCPQPLQERGTKFAVCFVCNEYGHLSQKCPQNTHGIYPKGEKGSVSDNGRVSTTFGTEERPSGWVTKLLSGDDLQDDFMTDDINSGAREKSTKSQDDIL</sequence>
<evidence type="ECO:0000313" key="1">
    <source>
        <dbReference type="EMBL" id="KAI4347552.1"/>
    </source>
</evidence>
<protein>
    <submittedName>
        <fullName evidence="1">Uncharacterized protein</fullName>
    </submittedName>
</protein>
<gene>
    <name evidence="1" type="ORF">L6164_008357</name>
</gene>
<proteinExistence type="predicted"/>
<organism evidence="1 2">
    <name type="scientific">Bauhinia variegata</name>
    <name type="common">Purple orchid tree</name>
    <name type="synonym">Phanera variegata</name>
    <dbReference type="NCBI Taxonomy" id="167791"/>
    <lineage>
        <taxon>Eukaryota</taxon>
        <taxon>Viridiplantae</taxon>
        <taxon>Streptophyta</taxon>
        <taxon>Embryophyta</taxon>
        <taxon>Tracheophyta</taxon>
        <taxon>Spermatophyta</taxon>
        <taxon>Magnoliopsida</taxon>
        <taxon>eudicotyledons</taxon>
        <taxon>Gunneridae</taxon>
        <taxon>Pentapetalae</taxon>
        <taxon>rosids</taxon>
        <taxon>fabids</taxon>
        <taxon>Fabales</taxon>
        <taxon>Fabaceae</taxon>
        <taxon>Cercidoideae</taxon>
        <taxon>Cercideae</taxon>
        <taxon>Bauhiniinae</taxon>
        <taxon>Bauhinia</taxon>
    </lineage>
</organism>
<evidence type="ECO:0000313" key="2">
    <source>
        <dbReference type="Proteomes" id="UP000828941"/>
    </source>
</evidence>
<reference evidence="1 2" key="1">
    <citation type="journal article" date="2022" name="DNA Res.">
        <title>Chromosomal-level genome assembly of the orchid tree Bauhinia variegata (Leguminosae; Cercidoideae) supports the allotetraploid origin hypothesis of Bauhinia.</title>
        <authorList>
            <person name="Zhong Y."/>
            <person name="Chen Y."/>
            <person name="Zheng D."/>
            <person name="Pang J."/>
            <person name="Liu Y."/>
            <person name="Luo S."/>
            <person name="Meng S."/>
            <person name="Qian L."/>
            <person name="Wei D."/>
            <person name="Dai S."/>
            <person name="Zhou R."/>
        </authorList>
    </citation>
    <scope>NUCLEOTIDE SEQUENCE [LARGE SCALE GENOMIC DNA]</scope>
    <source>
        <strain evidence="1">BV-YZ2020</strain>
    </source>
</reference>
<comment type="caution">
    <text evidence="1">The sequence shown here is derived from an EMBL/GenBank/DDBJ whole genome shotgun (WGS) entry which is preliminary data.</text>
</comment>
<keyword evidence="2" id="KW-1185">Reference proteome</keyword>
<dbReference type="EMBL" id="CM039429">
    <property type="protein sequence ID" value="KAI4347552.1"/>
    <property type="molecule type" value="Genomic_DNA"/>
</dbReference>
<dbReference type="Proteomes" id="UP000828941">
    <property type="component" value="Chromosome 4"/>
</dbReference>